<evidence type="ECO:0000256" key="3">
    <source>
        <dbReference type="ARBA" id="ARBA00038439"/>
    </source>
</evidence>
<feature type="region of interest" description="Disordered" evidence="8">
    <location>
        <begin position="1"/>
        <end position="40"/>
    </location>
</feature>
<feature type="compositionally biased region" description="Basic and acidic residues" evidence="8">
    <location>
        <begin position="9"/>
        <end position="18"/>
    </location>
</feature>
<evidence type="ECO:0000256" key="4">
    <source>
        <dbReference type="ARBA" id="ARBA00041123"/>
    </source>
</evidence>
<dbReference type="GO" id="GO:0071356">
    <property type="term" value="P:cellular response to tumor necrosis factor"/>
    <property type="evidence" value="ECO:0007669"/>
    <property type="project" value="TreeGrafter"/>
</dbReference>
<organism evidence="9 10">
    <name type="scientific">Chiloscyllium punctatum</name>
    <name type="common">Brownbanded bambooshark</name>
    <name type="synonym">Hemiscyllium punctatum</name>
    <dbReference type="NCBI Taxonomy" id="137246"/>
    <lineage>
        <taxon>Eukaryota</taxon>
        <taxon>Metazoa</taxon>
        <taxon>Chordata</taxon>
        <taxon>Craniata</taxon>
        <taxon>Vertebrata</taxon>
        <taxon>Chondrichthyes</taxon>
        <taxon>Elasmobranchii</taxon>
        <taxon>Galeomorphii</taxon>
        <taxon>Galeoidea</taxon>
        <taxon>Orectolobiformes</taxon>
        <taxon>Hemiscylliidae</taxon>
        <taxon>Chiloscyllium</taxon>
    </lineage>
</organism>
<evidence type="ECO:0000256" key="5">
    <source>
        <dbReference type="ARBA" id="ARBA00041987"/>
    </source>
</evidence>
<evidence type="ECO:0000256" key="2">
    <source>
        <dbReference type="ARBA" id="ARBA00023043"/>
    </source>
</evidence>
<keyword evidence="1" id="KW-0677">Repeat</keyword>
<accession>A0A401SWP6</accession>
<protein>
    <recommendedName>
        <fullName evidence="4">NF-kappa-B inhibitor alpha</fullName>
    </recommendedName>
    <alternativeName>
        <fullName evidence="5">I-kappa-B-alpha</fullName>
    </alternativeName>
</protein>
<comment type="similarity">
    <text evidence="3">Belongs to the NF-kappa-B inhibitor family.</text>
</comment>
<dbReference type="AlphaFoldDB" id="A0A401SWP6"/>
<dbReference type="SUPFAM" id="SSF48403">
    <property type="entry name" value="Ankyrin repeat"/>
    <property type="match status" value="1"/>
</dbReference>
<dbReference type="Gene3D" id="1.25.40.20">
    <property type="entry name" value="Ankyrin repeat-containing domain"/>
    <property type="match status" value="1"/>
</dbReference>
<evidence type="ECO:0000256" key="7">
    <source>
        <dbReference type="PROSITE-ProRule" id="PRU00023"/>
    </source>
</evidence>
<evidence type="ECO:0000256" key="8">
    <source>
        <dbReference type="SAM" id="MobiDB-lite"/>
    </source>
</evidence>
<dbReference type="OMA" id="TYGLDNC"/>
<dbReference type="PROSITE" id="PS50297">
    <property type="entry name" value="ANK_REP_REGION"/>
    <property type="match status" value="3"/>
</dbReference>
<keyword evidence="10" id="KW-1185">Reference proteome</keyword>
<dbReference type="GO" id="GO:0034142">
    <property type="term" value="P:toll-like receptor 4 signaling pathway"/>
    <property type="evidence" value="ECO:0007669"/>
    <property type="project" value="TreeGrafter"/>
</dbReference>
<name>A0A401SWP6_CHIPU</name>
<comment type="caution">
    <text evidence="9">The sequence shown here is derived from an EMBL/GenBank/DDBJ whole genome shotgun (WGS) entry which is preliminary data.</text>
</comment>
<dbReference type="GO" id="GO:0005829">
    <property type="term" value="C:cytosol"/>
    <property type="evidence" value="ECO:0007669"/>
    <property type="project" value="TreeGrafter"/>
</dbReference>
<gene>
    <name evidence="9" type="ORF">chiPu_0013304</name>
</gene>
<evidence type="ECO:0000313" key="9">
    <source>
        <dbReference type="EMBL" id="GCC34827.1"/>
    </source>
</evidence>
<proteinExistence type="inferred from homology"/>
<dbReference type="InterPro" id="IPR051070">
    <property type="entry name" value="NF-kappa-B_inhibitor"/>
</dbReference>
<sequence length="325" mass="36335">MADPTLFHNHADRLDNRSKGSGKVDYQGGSMQPGVGKQAPLWEERCDSGIGSMNEKDAEVLREIQELSLDDKPEPAQCWKDFISEDGDTFLHLAIIHAASEIVSQILANTEFGDQYLHRQNNLKQTPLHLAVITQQPDVLRALLWVGGDLGLRDINGNSALHIACEMNLFVCVKTISDFLTRHHTRELLDSKNYNGLTCLQLAVKNRLHKMVVYLIQIGADINVQEPSSGRTALHLAVEEQDAEMVSLLLQCGADPNVLTYNGCTPYHLTLGRDNGKIQTELIRVTDPSLCMMWDEEKFWESETPDHEVPFSYDDCAIGGLPLRC</sequence>
<dbReference type="EMBL" id="BEZZ01000634">
    <property type="protein sequence ID" value="GCC34827.1"/>
    <property type="molecule type" value="Genomic_DNA"/>
</dbReference>
<keyword evidence="2 7" id="KW-0040">ANK repeat</keyword>
<comment type="function">
    <text evidence="6">Inhibits the activity of dimeric NF-kappa-B/REL complexes by trapping REL (RELA/p65 and NFKB1/p50) dimers in the cytoplasm by masking their nuclear localization signals. On cellular stimulation by immune and pro-inflammatory responses, becomes phosphorylated promoting ubiquitination and degradation, enabling the dimeric RELA to translocate to the nucleus and activate transcription.</text>
</comment>
<evidence type="ECO:0000256" key="6">
    <source>
        <dbReference type="ARBA" id="ARBA00045368"/>
    </source>
</evidence>
<dbReference type="Pfam" id="PF12796">
    <property type="entry name" value="Ank_2"/>
    <property type="match status" value="1"/>
</dbReference>
<dbReference type="OrthoDB" id="20727at2759"/>
<feature type="repeat" description="ANK" evidence="7">
    <location>
        <begin position="123"/>
        <end position="155"/>
    </location>
</feature>
<dbReference type="Pfam" id="PF00023">
    <property type="entry name" value="Ank"/>
    <property type="match status" value="1"/>
</dbReference>
<dbReference type="InterPro" id="IPR002110">
    <property type="entry name" value="Ankyrin_rpt"/>
</dbReference>
<reference evidence="9 10" key="1">
    <citation type="journal article" date="2018" name="Nat. Ecol. Evol.">
        <title>Shark genomes provide insights into elasmobranch evolution and the origin of vertebrates.</title>
        <authorList>
            <person name="Hara Y"/>
            <person name="Yamaguchi K"/>
            <person name="Onimaru K"/>
            <person name="Kadota M"/>
            <person name="Koyanagi M"/>
            <person name="Keeley SD"/>
            <person name="Tatsumi K"/>
            <person name="Tanaka K"/>
            <person name="Motone F"/>
            <person name="Kageyama Y"/>
            <person name="Nozu R"/>
            <person name="Adachi N"/>
            <person name="Nishimura O"/>
            <person name="Nakagawa R"/>
            <person name="Tanegashima C"/>
            <person name="Kiyatake I"/>
            <person name="Matsumoto R"/>
            <person name="Murakumo K"/>
            <person name="Nishida K"/>
            <person name="Terakita A"/>
            <person name="Kuratani S"/>
            <person name="Sato K"/>
            <person name="Hyodo S Kuraku.S."/>
        </authorList>
    </citation>
    <scope>NUCLEOTIDE SEQUENCE [LARGE SCALE GENOMIC DNA]</scope>
</reference>
<dbReference type="GO" id="GO:0051059">
    <property type="term" value="F:NF-kappaB binding"/>
    <property type="evidence" value="ECO:0007669"/>
    <property type="project" value="TreeGrafter"/>
</dbReference>
<dbReference type="STRING" id="137246.A0A401SWP6"/>
<dbReference type="SMART" id="SM00248">
    <property type="entry name" value="ANK"/>
    <property type="match status" value="5"/>
</dbReference>
<dbReference type="PANTHER" id="PTHR46680:SF1">
    <property type="entry name" value="NF-KAPPA-B INHIBITOR ALPHA"/>
    <property type="match status" value="1"/>
</dbReference>
<dbReference type="Proteomes" id="UP000287033">
    <property type="component" value="Unassembled WGS sequence"/>
</dbReference>
<dbReference type="InterPro" id="IPR036770">
    <property type="entry name" value="Ankyrin_rpt-contain_sf"/>
</dbReference>
<evidence type="ECO:0000256" key="1">
    <source>
        <dbReference type="ARBA" id="ARBA00022737"/>
    </source>
</evidence>
<dbReference type="PANTHER" id="PTHR46680">
    <property type="entry name" value="NF-KAPPA-B INHIBITOR ALPHA"/>
    <property type="match status" value="1"/>
</dbReference>
<feature type="repeat" description="ANK" evidence="7">
    <location>
        <begin position="229"/>
        <end position="261"/>
    </location>
</feature>
<feature type="repeat" description="ANK" evidence="7">
    <location>
        <begin position="195"/>
        <end position="227"/>
    </location>
</feature>
<dbReference type="PROSITE" id="PS50088">
    <property type="entry name" value="ANK_REPEAT"/>
    <property type="match status" value="3"/>
</dbReference>
<evidence type="ECO:0000313" key="10">
    <source>
        <dbReference type="Proteomes" id="UP000287033"/>
    </source>
</evidence>